<protein>
    <submittedName>
        <fullName evidence="2">Uncharacterized protein</fullName>
    </submittedName>
</protein>
<feature type="transmembrane region" description="Helical" evidence="1">
    <location>
        <begin position="254"/>
        <end position="275"/>
    </location>
</feature>
<feature type="transmembrane region" description="Helical" evidence="1">
    <location>
        <begin position="91"/>
        <end position="115"/>
    </location>
</feature>
<evidence type="ECO:0000313" key="3">
    <source>
        <dbReference type="Proteomes" id="UP000244930"/>
    </source>
</evidence>
<evidence type="ECO:0000313" key="2">
    <source>
        <dbReference type="EMBL" id="AWI75016.1"/>
    </source>
</evidence>
<feature type="transmembrane region" description="Helical" evidence="1">
    <location>
        <begin position="185"/>
        <end position="202"/>
    </location>
</feature>
<gene>
    <name evidence="2" type="ORF">CEW83_07070</name>
</gene>
<keyword evidence="3" id="KW-1185">Reference proteome</keyword>
<feature type="transmembrane region" description="Helical" evidence="1">
    <location>
        <begin position="15"/>
        <end position="37"/>
    </location>
</feature>
<dbReference type="AlphaFoldDB" id="A0A2U8GPS9"/>
<name>A0A2U8GPS9_9RHOO</name>
<feature type="transmembrane region" description="Helical" evidence="1">
    <location>
        <begin position="209"/>
        <end position="234"/>
    </location>
</feature>
<evidence type="ECO:0000256" key="1">
    <source>
        <dbReference type="SAM" id="Phobius"/>
    </source>
</evidence>
<keyword evidence="1" id="KW-0812">Transmembrane</keyword>
<feature type="transmembrane region" description="Helical" evidence="1">
    <location>
        <begin position="127"/>
        <end position="147"/>
    </location>
</feature>
<proteinExistence type="predicted"/>
<feature type="transmembrane region" description="Helical" evidence="1">
    <location>
        <begin position="296"/>
        <end position="317"/>
    </location>
</feature>
<accession>A0A2U8GPS9</accession>
<dbReference type="EMBL" id="CP022187">
    <property type="protein sequence ID" value="AWI75016.1"/>
    <property type="molecule type" value="Genomic_DNA"/>
</dbReference>
<keyword evidence="1" id="KW-1133">Transmembrane helix</keyword>
<keyword evidence="1" id="KW-0472">Membrane</keyword>
<feature type="transmembrane region" description="Helical" evidence="1">
    <location>
        <begin position="154"/>
        <end position="173"/>
    </location>
</feature>
<dbReference type="RefSeq" id="WP_108948724.1">
    <property type="nucleotide sequence ID" value="NZ_CP022187.1"/>
</dbReference>
<reference evidence="2 3" key="1">
    <citation type="submission" date="2017-06" db="EMBL/GenBank/DDBJ databases">
        <title>Azoarcus.</title>
        <authorList>
            <person name="Woo J.-H."/>
            <person name="Kim H.-S."/>
        </authorList>
    </citation>
    <scope>NUCLEOTIDE SEQUENCE [LARGE SCALE GENOMIC DNA]</scope>
    <source>
        <strain evidence="2 3">TSPY31</strain>
    </source>
</reference>
<dbReference type="Proteomes" id="UP000244930">
    <property type="component" value="Chromosome"/>
</dbReference>
<organism evidence="2 3">
    <name type="scientific">Parazoarcus communis</name>
    <dbReference type="NCBI Taxonomy" id="41977"/>
    <lineage>
        <taxon>Bacteria</taxon>
        <taxon>Pseudomonadati</taxon>
        <taxon>Pseudomonadota</taxon>
        <taxon>Betaproteobacteria</taxon>
        <taxon>Rhodocyclales</taxon>
        <taxon>Zoogloeaceae</taxon>
        <taxon>Parazoarcus</taxon>
    </lineage>
</organism>
<sequence>MYASSQATLITTGMLPFLLLVSAVLTAPVSIGLLALYRRAVLRSMAISSAAAPAVGDGSPLAPPRAVLRLCMVDAGALPEPRARTTIQRSLVMASLVYGAAGFTYALVLGGAWMIQTRADGFVVIRFLWLLSCYAWPAALAIGLLVAVNLKQRLIVACAYFVMLFAVAIYGLLRNDALSVGQVASFWMLTNAPATILLLAFLHRRVRAVGPLVLAFMVVVVTGSQVALTVVGSSEAGMRAAVLTGAAVGLGGEATFFATMLLGALLAAVAGWFCLKWLGHRHLARRSSDQALTLDAMWLLFGMVQSITLAFEGWAWILTGPVAFAGYKAVSTAGFRAAGLHRAPLHPPSLLLLRVFALGARSGQLFDALSRRWLRTGDISMIAGPDLATSTVEPHEFLDFVGGRLSRRFVRDADDLEQRLQAAARGPDPDGRYRINEFFCHANTWQLAMRRLAASSDAVLMDLRSFSAANQGCQYELQQIIDIVPLDRVLFLVDASTDKAFLERSLLDLWSRAASDSPNREHPTPRANIVDIGKRVETIIPPLLGLLDTPQLQPAAGAG</sequence>
<dbReference type="KEGG" id="acom:CEW83_07070"/>